<organism evidence="8 9">
    <name type="scientific">Hydnum rufescens UP504</name>
    <dbReference type="NCBI Taxonomy" id="1448309"/>
    <lineage>
        <taxon>Eukaryota</taxon>
        <taxon>Fungi</taxon>
        <taxon>Dikarya</taxon>
        <taxon>Basidiomycota</taxon>
        <taxon>Agaricomycotina</taxon>
        <taxon>Agaricomycetes</taxon>
        <taxon>Cantharellales</taxon>
        <taxon>Hydnaceae</taxon>
        <taxon>Hydnum</taxon>
    </lineage>
</organism>
<keyword evidence="3" id="KW-0805">Transcription regulation</keyword>
<comment type="subcellular location">
    <subcellularLocation>
        <location evidence="1">Nucleus</location>
    </subcellularLocation>
</comment>
<reference evidence="8" key="1">
    <citation type="journal article" date="2020" name="Nat. Commun.">
        <title>Large-scale genome sequencing of mycorrhizal fungi provides insights into the early evolution of symbiotic traits.</title>
        <authorList>
            <person name="Miyauchi S."/>
            <person name="Kiss E."/>
            <person name="Kuo A."/>
            <person name="Drula E."/>
            <person name="Kohler A."/>
            <person name="Sanchez-Garcia M."/>
            <person name="Morin E."/>
            <person name="Andreopoulos B."/>
            <person name="Barry K.W."/>
            <person name="Bonito G."/>
            <person name="Buee M."/>
            <person name="Carver A."/>
            <person name="Chen C."/>
            <person name="Cichocki N."/>
            <person name="Clum A."/>
            <person name="Culley D."/>
            <person name="Crous P.W."/>
            <person name="Fauchery L."/>
            <person name="Girlanda M."/>
            <person name="Hayes R.D."/>
            <person name="Keri Z."/>
            <person name="LaButti K."/>
            <person name="Lipzen A."/>
            <person name="Lombard V."/>
            <person name="Magnuson J."/>
            <person name="Maillard F."/>
            <person name="Murat C."/>
            <person name="Nolan M."/>
            <person name="Ohm R.A."/>
            <person name="Pangilinan J."/>
            <person name="Pereira M.F."/>
            <person name="Perotto S."/>
            <person name="Peter M."/>
            <person name="Pfister S."/>
            <person name="Riley R."/>
            <person name="Sitrit Y."/>
            <person name="Stielow J.B."/>
            <person name="Szollosi G."/>
            <person name="Zifcakova L."/>
            <person name="Stursova M."/>
            <person name="Spatafora J.W."/>
            <person name="Tedersoo L."/>
            <person name="Vaario L.M."/>
            <person name="Yamada A."/>
            <person name="Yan M."/>
            <person name="Wang P."/>
            <person name="Xu J."/>
            <person name="Bruns T."/>
            <person name="Baldrian P."/>
            <person name="Vilgalys R."/>
            <person name="Dunand C."/>
            <person name="Henrissat B."/>
            <person name="Grigoriev I.V."/>
            <person name="Hibbett D."/>
            <person name="Nagy L.G."/>
            <person name="Martin F.M."/>
        </authorList>
    </citation>
    <scope>NUCLEOTIDE SEQUENCE</scope>
    <source>
        <strain evidence="8">UP504</strain>
    </source>
</reference>
<evidence type="ECO:0000313" key="9">
    <source>
        <dbReference type="Proteomes" id="UP000886523"/>
    </source>
</evidence>
<dbReference type="InterPro" id="IPR050815">
    <property type="entry name" value="TF_fung"/>
</dbReference>
<dbReference type="GO" id="GO:0000981">
    <property type="term" value="F:DNA-binding transcription factor activity, RNA polymerase II-specific"/>
    <property type="evidence" value="ECO:0007669"/>
    <property type="project" value="InterPro"/>
</dbReference>
<keyword evidence="9" id="KW-1185">Reference proteome</keyword>
<dbReference type="Pfam" id="PF00172">
    <property type="entry name" value="Zn_clus"/>
    <property type="match status" value="1"/>
</dbReference>
<feature type="domain" description="Zn(2)-C6 fungal-type" evidence="7">
    <location>
        <begin position="16"/>
        <end position="46"/>
    </location>
</feature>
<evidence type="ECO:0000256" key="4">
    <source>
        <dbReference type="ARBA" id="ARBA00023163"/>
    </source>
</evidence>
<gene>
    <name evidence="8" type="ORF">BS47DRAFT_826301</name>
</gene>
<proteinExistence type="predicted"/>
<dbReference type="SUPFAM" id="SSF57701">
    <property type="entry name" value="Zn2/Cys6 DNA-binding domain"/>
    <property type="match status" value="1"/>
</dbReference>
<evidence type="ECO:0000256" key="2">
    <source>
        <dbReference type="ARBA" id="ARBA00022723"/>
    </source>
</evidence>
<evidence type="ECO:0000256" key="1">
    <source>
        <dbReference type="ARBA" id="ARBA00004123"/>
    </source>
</evidence>
<dbReference type="OrthoDB" id="2309723at2759"/>
<accession>A0A9P6AZT6</accession>
<dbReference type="PROSITE" id="PS00463">
    <property type="entry name" value="ZN2_CY6_FUNGAL_1"/>
    <property type="match status" value="1"/>
</dbReference>
<dbReference type="SMART" id="SM00066">
    <property type="entry name" value="GAL4"/>
    <property type="match status" value="1"/>
</dbReference>
<sequence length="257" mass="28810">MLPTFEMSKPLRRGEACICCRQQKTKCDGLKPSCTQCLNMKRECGYTVHLSRLQKLEQTIKSLEDRIQTASSSFTSTGDNPLSSNGLGLNPPIVDRGCRGLAFATVSSTSTNFSVPQTLSHGADEIYSIQSLNHGLDVPVESRLQMLQIFIDHRSDFLVDIYLPRLHASMHLPLSHPDSLHPALLNAIFLAATLYCGPELQSSVSTFLQRTREGLRNSLAFADRLDDFFWASIILSWYYIRLGRMLEAYDTAESVHH</sequence>
<dbReference type="PANTHER" id="PTHR47338:SF29">
    <property type="entry name" value="ZN(2)-C6 FUNGAL-TYPE DOMAIN-CONTAINING PROTEIN"/>
    <property type="match status" value="1"/>
</dbReference>
<comment type="caution">
    <text evidence="8">The sequence shown here is derived from an EMBL/GenBank/DDBJ whole genome shotgun (WGS) entry which is preliminary data.</text>
</comment>
<dbReference type="GO" id="GO:0005634">
    <property type="term" value="C:nucleus"/>
    <property type="evidence" value="ECO:0007669"/>
    <property type="project" value="UniProtKB-SubCell"/>
</dbReference>
<keyword evidence="6" id="KW-0175">Coiled coil</keyword>
<dbReference type="Proteomes" id="UP000886523">
    <property type="component" value="Unassembled WGS sequence"/>
</dbReference>
<dbReference type="GO" id="GO:0008270">
    <property type="term" value="F:zinc ion binding"/>
    <property type="evidence" value="ECO:0007669"/>
    <property type="project" value="InterPro"/>
</dbReference>
<protein>
    <recommendedName>
        <fullName evidence="7">Zn(2)-C6 fungal-type domain-containing protein</fullName>
    </recommendedName>
</protein>
<keyword evidence="4" id="KW-0804">Transcription</keyword>
<dbReference type="InterPro" id="IPR036864">
    <property type="entry name" value="Zn2-C6_fun-type_DNA-bd_sf"/>
</dbReference>
<keyword evidence="5" id="KW-0539">Nucleus</keyword>
<evidence type="ECO:0000256" key="6">
    <source>
        <dbReference type="SAM" id="Coils"/>
    </source>
</evidence>
<evidence type="ECO:0000313" key="8">
    <source>
        <dbReference type="EMBL" id="KAF9515059.1"/>
    </source>
</evidence>
<keyword evidence="2" id="KW-0479">Metal-binding</keyword>
<dbReference type="PROSITE" id="PS50048">
    <property type="entry name" value="ZN2_CY6_FUNGAL_2"/>
    <property type="match status" value="1"/>
</dbReference>
<feature type="coiled-coil region" evidence="6">
    <location>
        <begin position="46"/>
        <end position="73"/>
    </location>
</feature>
<dbReference type="InterPro" id="IPR001138">
    <property type="entry name" value="Zn2Cys6_DnaBD"/>
</dbReference>
<evidence type="ECO:0000259" key="7">
    <source>
        <dbReference type="PROSITE" id="PS50048"/>
    </source>
</evidence>
<dbReference type="EMBL" id="MU128954">
    <property type="protein sequence ID" value="KAF9515059.1"/>
    <property type="molecule type" value="Genomic_DNA"/>
</dbReference>
<dbReference type="AlphaFoldDB" id="A0A9P6AZT6"/>
<evidence type="ECO:0000256" key="3">
    <source>
        <dbReference type="ARBA" id="ARBA00023015"/>
    </source>
</evidence>
<dbReference type="PANTHER" id="PTHR47338">
    <property type="entry name" value="ZN(II)2CYS6 TRANSCRIPTION FACTOR (EUROFUNG)-RELATED"/>
    <property type="match status" value="1"/>
</dbReference>
<dbReference type="CDD" id="cd00067">
    <property type="entry name" value="GAL4"/>
    <property type="match status" value="1"/>
</dbReference>
<evidence type="ECO:0000256" key="5">
    <source>
        <dbReference type="ARBA" id="ARBA00023242"/>
    </source>
</evidence>
<name>A0A9P6AZT6_9AGAM</name>
<dbReference type="Gene3D" id="4.10.240.10">
    <property type="entry name" value="Zn(2)-C6 fungal-type DNA-binding domain"/>
    <property type="match status" value="1"/>
</dbReference>